<accession>A0A1R4KTY3</accession>
<reference evidence="1 2" key="1">
    <citation type="submission" date="2017-02" db="EMBL/GenBank/DDBJ databases">
        <authorList>
            <person name="Peterson S.W."/>
        </authorList>
    </citation>
    <scope>NUCLEOTIDE SEQUENCE [LARGE SCALE GENOMIC DNA]</scope>
    <source>
        <strain evidence="1 2">B Mb 05.01</strain>
    </source>
</reference>
<proteinExistence type="predicted"/>
<evidence type="ECO:0000313" key="1">
    <source>
        <dbReference type="EMBL" id="SJN47474.1"/>
    </source>
</evidence>
<name>A0A1R4KTY3_9MICO</name>
<gene>
    <name evidence="1" type="ORF">FM104_16170</name>
</gene>
<organism evidence="1 2">
    <name type="scientific">Microbacterium esteraromaticum</name>
    <dbReference type="NCBI Taxonomy" id="57043"/>
    <lineage>
        <taxon>Bacteria</taxon>
        <taxon>Bacillati</taxon>
        <taxon>Actinomycetota</taxon>
        <taxon>Actinomycetes</taxon>
        <taxon>Micrococcales</taxon>
        <taxon>Microbacteriaceae</taxon>
        <taxon>Microbacterium</taxon>
    </lineage>
</organism>
<keyword evidence="2" id="KW-1185">Reference proteome</keyword>
<dbReference type="EMBL" id="FUKO01000049">
    <property type="protein sequence ID" value="SJN47474.1"/>
    <property type="molecule type" value="Genomic_DNA"/>
</dbReference>
<dbReference type="AlphaFoldDB" id="A0A1R4KTY3"/>
<dbReference type="Proteomes" id="UP000196320">
    <property type="component" value="Unassembled WGS sequence"/>
</dbReference>
<protein>
    <submittedName>
        <fullName evidence="1">Uncharacterized protein</fullName>
    </submittedName>
</protein>
<evidence type="ECO:0000313" key="2">
    <source>
        <dbReference type="Proteomes" id="UP000196320"/>
    </source>
</evidence>
<sequence length="56" mass="5798">MLLDVLDHHEGVSALCHSSTLEQGGSDTRAPGGLYLFVTESSAAAHSAARCEKALS</sequence>